<evidence type="ECO:0000256" key="3">
    <source>
        <dbReference type="ARBA" id="ARBA00022525"/>
    </source>
</evidence>
<dbReference type="AlphaFoldDB" id="A0A6H5GQY0"/>
<protein>
    <submittedName>
        <fullName evidence="4">Uncharacterized protein</fullName>
    </submittedName>
</protein>
<dbReference type="SUPFAM" id="SSF81296">
    <property type="entry name" value="E set domains"/>
    <property type="match status" value="1"/>
</dbReference>
<keyword evidence="3" id="KW-0964">Secreted</keyword>
<dbReference type="PANTHER" id="PTHR11306">
    <property type="entry name" value="NIEMANN PICK TYPE C2 PROTEIN NPC2-RELATED"/>
    <property type="match status" value="1"/>
</dbReference>
<dbReference type="SMART" id="SM00737">
    <property type="entry name" value="ML"/>
    <property type="match status" value="1"/>
</dbReference>
<comment type="subcellular location">
    <subcellularLocation>
        <location evidence="1">Secreted</location>
    </subcellularLocation>
</comment>
<dbReference type="GO" id="GO:0005576">
    <property type="term" value="C:extracellular region"/>
    <property type="evidence" value="ECO:0007669"/>
    <property type="project" value="UniProtKB-SubCell"/>
</dbReference>
<dbReference type="FunFam" id="2.60.40.770:FF:000001">
    <property type="entry name" value="NPC intracellular cholesterol transporter 2"/>
    <property type="match status" value="1"/>
</dbReference>
<dbReference type="GO" id="GO:0015918">
    <property type="term" value="P:sterol transport"/>
    <property type="evidence" value="ECO:0007669"/>
    <property type="project" value="InterPro"/>
</dbReference>
<dbReference type="InterPro" id="IPR014756">
    <property type="entry name" value="Ig_E-set"/>
</dbReference>
<proteinExistence type="inferred from homology"/>
<gene>
    <name evidence="4" type="ORF">NTEN_LOCUS11954</name>
</gene>
<evidence type="ECO:0000313" key="5">
    <source>
        <dbReference type="Proteomes" id="UP000479000"/>
    </source>
</evidence>
<sequence>MKGSIQILIAYFAAWPFLSDCTPFVKCPDKPSIVSLDFQGCDTLPCKFTKGKEERFVIEFLANVAADKVKAKVKAFALGVETTYDLPASKADVCANLMDAECPLEAGEDVKYLLLFPILPSFPNVPVVVEMYFVGDDGSNIACLRLPAVVVES</sequence>
<comment type="similarity">
    <text evidence="2">Belongs to the NPC2 family.</text>
</comment>
<reference evidence="4 5" key="1">
    <citation type="submission" date="2020-02" db="EMBL/GenBank/DDBJ databases">
        <authorList>
            <person name="Ferguson B K."/>
        </authorList>
    </citation>
    <scope>NUCLEOTIDE SEQUENCE [LARGE SCALE GENOMIC DNA]</scope>
</reference>
<organism evidence="4 5">
    <name type="scientific">Nesidiocoris tenuis</name>
    <dbReference type="NCBI Taxonomy" id="355587"/>
    <lineage>
        <taxon>Eukaryota</taxon>
        <taxon>Metazoa</taxon>
        <taxon>Ecdysozoa</taxon>
        <taxon>Arthropoda</taxon>
        <taxon>Hexapoda</taxon>
        <taxon>Insecta</taxon>
        <taxon>Pterygota</taxon>
        <taxon>Neoptera</taxon>
        <taxon>Paraneoptera</taxon>
        <taxon>Hemiptera</taxon>
        <taxon>Heteroptera</taxon>
        <taxon>Panheteroptera</taxon>
        <taxon>Cimicomorpha</taxon>
        <taxon>Miridae</taxon>
        <taxon>Dicyphina</taxon>
        <taxon>Nesidiocoris</taxon>
    </lineage>
</organism>
<evidence type="ECO:0000256" key="1">
    <source>
        <dbReference type="ARBA" id="ARBA00004613"/>
    </source>
</evidence>
<dbReference type="Pfam" id="PF02221">
    <property type="entry name" value="E1_DerP2_DerF2"/>
    <property type="match status" value="1"/>
</dbReference>
<evidence type="ECO:0000313" key="4">
    <source>
        <dbReference type="EMBL" id="CAB0006477.1"/>
    </source>
</evidence>
<dbReference type="Gene3D" id="2.60.40.770">
    <property type="match status" value="1"/>
</dbReference>
<name>A0A6H5GQY0_9HEMI</name>
<keyword evidence="5" id="KW-1185">Reference proteome</keyword>
<dbReference type="Proteomes" id="UP000479000">
    <property type="component" value="Unassembled WGS sequence"/>
</dbReference>
<dbReference type="OrthoDB" id="6489092at2759"/>
<dbReference type="GO" id="GO:0032934">
    <property type="term" value="F:sterol binding"/>
    <property type="evidence" value="ECO:0007669"/>
    <property type="project" value="InterPro"/>
</dbReference>
<dbReference type="InterPro" id="IPR003172">
    <property type="entry name" value="ML_dom"/>
</dbReference>
<dbReference type="InterPro" id="IPR039670">
    <property type="entry name" value="NPC2-like"/>
</dbReference>
<dbReference type="PANTHER" id="PTHR11306:SF36">
    <property type="entry name" value="NIEMANN-PICK TYPE C-2C-RELATED"/>
    <property type="match status" value="1"/>
</dbReference>
<evidence type="ECO:0000256" key="2">
    <source>
        <dbReference type="ARBA" id="ARBA00006370"/>
    </source>
</evidence>
<dbReference type="EMBL" id="CADCXU010017665">
    <property type="protein sequence ID" value="CAB0006477.1"/>
    <property type="molecule type" value="Genomic_DNA"/>
</dbReference>
<accession>A0A6H5GQY0</accession>